<dbReference type="SUPFAM" id="SSF55729">
    <property type="entry name" value="Acyl-CoA N-acyltransferases (Nat)"/>
    <property type="match status" value="1"/>
</dbReference>
<feature type="domain" description="N-acyl amino acid synthase FeeM catalytic core" evidence="1">
    <location>
        <begin position="14"/>
        <end position="175"/>
    </location>
</feature>
<dbReference type="RefSeq" id="WP_422921031.1">
    <property type="nucleotide sequence ID" value="NZ_JAMZEJ010000010.1"/>
</dbReference>
<evidence type="ECO:0000313" key="3">
    <source>
        <dbReference type="Proteomes" id="UP001524547"/>
    </source>
</evidence>
<dbReference type="InterPro" id="IPR016181">
    <property type="entry name" value="Acyl_CoA_acyltransferase"/>
</dbReference>
<protein>
    <recommendedName>
        <fullName evidence="1">N-acyl amino acid synthase FeeM catalytic core domain-containing protein</fullName>
    </recommendedName>
</protein>
<evidence type="ECO:0000259" key="1">
    <source>
        <dbReference type="Pfam" id="PF21926"/>
    </source>
</evidence>
<evidence type="ECO:0000313" key="2">
    <source>
        <dbReference type="EMBL" id="MCQ8242279.1"/>
    </source>
</evidence>
<proteinExistence type="predicted"/>
<comment type="caution">
    <text evidence="2">The sequence shown here is derived from an EMBL/GenBank/DDBJ whole genome shotgun (WGS) entry which is preliminary data.</text>
</comment>
<reference evidence="2 3" key="1">
    <citation type="submission" date="2022-06" db="EMBL/GenBank/DDBJ databases">
        <title>Rhizosaccharibacter gen. nov. sp. nov. KSS12, endophytic bacteria isolated from sugarcane.</title>
        <authorList>
            <person name="Pitiwittayakul N."/>
        </authorList>
    </citation>
    <scope>NUCLEOTIDE SEQUENCE [LARGE SCALE GENOMIC DNA]</scope>
    <source>
        <strain evidence="2 3">KSS12</strain>
    </source>
</reference>
<name>A0ABT1W2R2_9PROT</name>
<dbReference type="Gene3D" id="3.40.630.30">
    <property type="match status" value="1"/>
</dbReference>
<gene>
    <name evidence="2" type="ORF">NFI88_15710</name>
</gene>
<dbReference type="InterPro" id="IPR054597">
    <property type="entry name" value="FeeM_cat"/>
</dbReference>
<dbReference type="EMBL" id="JAMZEJ010000010">
    <property type="protein sequence ID" value="MCQ8242279.1"/>
    <property type="molecule type" value="Genomic_DNA"/>
</dbReference>
<organism evidence="2 3">
    <name type="scientific">Rhizosaccharibacter radicis</name>
    <dbReference type="NCBI Taxonomy" id="2782605"/>
    <lineage>
        <taxon>Bacteria</taxon>
        <taxon>Pseudomonadati</taxon>
        <taxon>Pseudomonadota</taxon>
        <taxon>Alphaproteobacteria</taxon>
        <taxon>Acetobacterales</taxon>
        <taxon>Acetobacteraceae</taxon>
        <taxon>Rhizosaccharibacter</taxon>
    </lineage>
</organism>
<dbReference type="Proteomes" id="UP001524547">
    <property type="component" value="Unassembled WGS sequence"/>
</dbReference>
<dbReference type="Pfam" id="PF21926">
    <property type="entry name" value="FeeM"/>
    <property type="match status" value="1"/>
</dbReference>
<keyword evidence="3" id="KW-1185">Reference proteome</keyword>
<accession>A0ABT1W2R2</accession>
<sequence>MARLATDERTRRDMFRLRYLSYLRSGFIQPHPSETFSDSYDDLPNSRSFVIYENGEPVASARACLLAHGSGLRSPAFDTFPAEVAQLLRQGGAPGFGQRGIETTRLVRSPRAENNQGLVFLLIRLASYIGMMSHAQLHIACVRTHHLPFYKRLGYRPMTEPKPYPGLSCPMLLAASTRERFDEVRAAFPLVDPFAGNRDELDGFLAGVPVPMALRRS</sequence>